<dbReference type="SUPFAM" id="SSF49265">
    <property type="entry name" value="Fibronectin type III"/>
    <property type="match status" value="1"/>
</dbReference>
<keyword evidence="4" id="KW-0675">Receptor</keyword>
<organism evidence="4 5">
    <name type="scientific">Xyrichtys novacula</name>
    <name type="common">Pearly razorfish</name>
    <name type="synonym">Hemipteronotus novacula</name>
    <dbReference type="NCBI Taxonomy" id="13765"/>
    <lineage>
        <taxon>Eukaryota</taxon>
        <taxon>Metazoa</taxon>
        <taxon>Chordata</taxon>
        <taxon>Craniata</taxon>
        <taxon>Vertebrata</taxon>
        <taxon>Euteleostomi</taxon>
        <taxon>Actinopterygii</taxon>
        <taxon>Neopterygii</taxon>
        <taxon>Teleostei</taxon>
        <taxon>Neoteleostei</taxon>
        <taxon>Acanthomorphata</taxon>
        <taxon>Eupercaria</taxon>
        <taxon>Labriformes</taxon>
        <taxon>Labridae</taxon>
        <taxon>Xyrichtys</taxon>
    </lineage>
</organism>
<dbReference type="PANTHER" id="PTHR20859:SF87">
    <property type="entry name" value="CYTOKINE RECEPTOR FAMILY MEMBER B13-RELATED"/>
    <property type="match status" value="1"/>
</dbReference>
<feature type="compositionally biased region" description="Polar residues" evidence="1">
    <location>
        <begin position="345"/>
        <end position="364"/>
    </location>
</feature>
<name>A0AAV1EWD2_XYRNO</name>
<feature type="region of interest" description="Disordered" evidence="1">
    <location>
        <begin position="302"/>
        <end position="415"/>
    </location>
</feature>
<keyword evidence="5" id="KW-1185">Reference proteome</keyword>
<reference evidence="4" key="1">
    <citation type="submission" date="2023-08" db="EMBL/GenBank/DDBJ databases">
        <authorList>
            <person name="Alioto T."/>
            <person name="Alioto T."/>
            <person name="Gomez Garrido J."/>
        </authorList>
    </citation>
    <scope>NUCLEOTIDE SEQUENCE</scope>
</reference>
<dbReference type="GO" id="GO:0005886">
    <property type="term" value="C:plasma membrane"/>
    <property type="evidence" value="ECO:0007669"/>
    <property type="project" value="TreeGrafter"/>
</dbReference>
<evidence type="ECO:0000313" key="5">
    <source>
        <dbReference type="Proteomes" id="UP001178508"/>
    </source>
</evidence>
<dbReference type="EMBL" id="OY660866">
    <property type="protein sequence ID" value="CAJ1052838.1"/>
    <property type="molecule type" value="Genomic_DNA"/>
</dbReference>
<keyword evidence="2" id="KW-0472">Membrane</keyword>
<feature type="compositionally biased region" description="Acidic residues" evidence="1">
    <location>
        <begin position="388"/>
        <end position="398"/>
    </location>
</feature>
<dbReference type="Gene3D" id="2.60.40.10">
    <property type="entry name" value="Immunoglobulins"/>
    <property type="match status" value="1"/>
</dbReference>
<feature type="signal peptide" evidence="3">
    <location>
        <begin position="1"/>
        <end position="21"/>
    </location>
</feature>
<accession>A0AAV1EWD2</accession>
<dbReference type="AlphaFoldDB" id="A0AAV1EWD2"/>
<keyword evidence="2" id="KW-0812">Transmembrane</keyword>
<dbReference type="InterPro" id="IPR036116">
    <property type="entry name" value="FN3_sf"/>
</dbReference>
<keyword evidence="2" id="KW-1133">Transmembrane helix</keyword>
<gene>
    <name evidence="4" type="ORF">XNOV1_A029350</name>
</gene>
<keyword evidence="3" id="KW-0732">Signal</keyword>
<feature type="transmembrane region" description="Helical" evidence="2">
    <location>
        <begin position="231"/>
        <end position="255"/>
    </location>
</feature>
<feature type="chain" id="PRO_5043998812" evidence="3">
    <location>
        <begin position="22"/>
        <end position="415"/>
    </location>
</feature>
<dbReference type="InterPro" id="IPR050650">
    <property type="entry name" value="Type-II_Cytokine-TF_Rcpt"/>
</dbReference>
<feature type="compositionally biased region" description="Basic and acidic residues" evidence="1">
    <location>
        <begin position="371"/>
        <end position="386"/>
    </location>
</feature>
<protein>
    <submittedName>
        <fullName evidence="4">Interferon gamma receptor 1</fullName>
    </submittedName>
</protein>
<proteinExistence type="predicted"/>
<feature type="compositionally biased region" description="Basic and acidic residues" evidence="1">
    <location>
        <begin position="314"/>
        <end position="323"/>
    </location>
</feature>
<dbReference type="GO" id="GO:0004896">
    <property type="term" value="F:cytokine receptor activity"/>
    <property type="evidence" value="ECO:0007669"/>
    <property type="project" value="TreeGrafter"/>
</dbReference>
<evidence type="ECO:0000256" key="3">
    <source>
        <dbReference type="SAM" id="SignalP"/>
    </source>
</evidence>
<dbReference type="InterPro" id="IPR013783">
    <property type="entry name" value="Ig-like_fold"/>
</dbReference>
<sequence>MDLDGALGALLLLLISGASVGTLLPPTDVTVSCDNLNVTARWKYREQHPNTRFRVHILSDNGTFETTDQHFDLSPFVWKSEESYMQVYYITVTAILGRNQSEPAESNTLTFNDLRLSHLKCMLAFPPVEVKKDGSDGAMVTFRNPFHYYKDLQRATKSKSAYFKFTVTTANDKSFESNCLVDQENCTEKISFTEGEDQCVTLRGKLYDGKDFRYMVVNETGPICVDTSADLYVVFFALLLVVFVAGIVITVAVCLTKSWTMKREKPTLPKALEPSMGSRKLYFPEQKEDCCNVTLITEDTCRSPSVTSEEDDLQDRRERRDTGDTTGRSEACDNCGYGEGGLLETSGTDNDSVNDSVKTESFTMDSEEEREEKKEKKEEEQEKGDCFFEGEDKEEDVEEKISPYDCPHNLSFDKR</sequence>
<evidence type="ECO:0000256" key="2">
    <source>
        <dbReference type="SAM" id="Phobius"/>
    </source>
</evidence>
<dbReference type="PANTHER" id="PTHR20859">
    <property type="entry name" value="INTERFERON/INTERLEUKIN RECEPTOR"/>
    <property type="match status" value="1"/>
</dbReference>
<evidence type="ECO:0000313" key="4">
    <source>
        <dbReference type="EMBL" id="CAJ1052838.1"/>
    </source>
</evidence>
<dbReference type="Proteomes" id="UP001178508">
    <property type="component" value="Chromosome 3"/>
</dbReference>
<evidence type="ECO:0000256" key="1">
    <source>
        <dbReference type="SAM" id="MobiDB-lite"/>
    </source>
</evidence>